<protein>
    <recommendedName>
        <fullName evidence="9">Protein kinase domain-containing protein</fullName>
    </recommendedName>
</protein>
<keyword evidence="8" id="KW-0812">Transmembrane</keyword>
<dbReference type="Gene3D" id="3.30.200.20">
    <property type="entry name" value="Phosphorylase Kinase, domain 1"/>
    <property type="match status" value="1"/>
</dbReference>
<organism evidence="10 11">
    <name type="scientific">Anisodus acutangulus</name>
    <dbReference type="NCBI Taxonomy" id="402998"/>
    <lineage>
        <taxon>Eukaryota</taxon>
        <taxon>Viridiplantae</taxon>
        <taxon>Streptophyta</taxon>
        <taxon>Embryophyta</taxon>
        <taxon>Tracheophyta</taxon>
        <taxon>Spermatophyta</taxon>
        <taxon>Magnoliopsida</taxon>
        <taxon>eudicotyledons</taxon>
        <taxon>Gunneridae</taxon>
        <taxon>Pentapetalae</taxon>
        <taxon>asterids</taxon>
        <taxon>lamiids</taxon>
        <taxon>Solanales</taxon>
        <taxon>Solanaceae</taxon>
        <taxon>Solanoideae</taxon>
        <taxon>Hyoscyameae</taxon>
        <taxon>Anisodus</taxon>
    </lineage>
</organism>
<dbReference type="SUPFAM" id="SSF50249">
    <property type="entry name" value="Nucleic acid-binding proteins"/>
    <property type="match status" value="1"/>
</dbReference>
<dbReference type="Proteomes" id="UP001152561">
    <property type="component" value="Unassembled WGS sequence"/>
</dbReference>
<evidence type="ECO:0000256" key="3">
    <source>
        <dbReference type="ARBA" id="ARBA00022679"/>
    </source>
</evidence>
<sequence>MPQMQMVGFGVQIPHISPLLLLALTQAYIIREFTLVPLQTATLNITFNPSSVYKDAVAFINGIDVVSMPEIFQVAPMVGFTDQTTETQASSMQTMFRLNVGGQYIPANNDSGLGRIWYDDAPYLHGASFGITSVANNSVKNSYPSTLPNYTTPVDVYKTARSMGPNADVNRNYNLTWIFQIDANFTYLVRLHFCEFEMKRVNQRVFNIYINNQTALEDGDVILWTAAQGVPAYKDFVIYATDQPGDEDMWVALHPSDETHAEFSDVILNGLEIFKINDITGNLAGPNPVPSPPPKIATDSQPKPTFASNKTSKKGIIAGSVVGMAAGFGIVLGVLAFVKRRKNMNNSGGKFSRGGWLPIYSSSRTRETRTTISGKSSGSSHISNMGGGLCRHFTLPEIKHGTKNFDESQVIGVGGFGTIVAIKRANPSSKQGLHEFQTEIELLSKLRHRHLVSLIGACEENGEMILLYKHNKPPLSLKQRLDICIGAARGLHYLHTGARYTIIHRDVKTTNILLDDKWVAKVSDFGLSKTGPNLHQTHVSTMKTALTEKSDVYSFGVVLFEVLSGRPTLNPSLPKEQVSLAEWALHCHRRNTTKEIVDSHIKGEIIQECLKQFVDTALQSNPDGPKMVAEQKANNAYAMHTELLSITEEGGEGLESEEHITEAVFSQIMNPQEVSRAKVIPIYKNPPFQIRVSSCQNQVIRSSMMDHEASAMEVEQREEEEGDPFLQFIDYAKSVVCNGDEWKGPSWNWIVSKILKTCIAYSSGVTSAILLSDLFQAWNELNRSGAPKKQSECIFQMKKKHKRAKLPNTVTIDSIHEKKFLSLNSVIEAVIIDTYILPGTNIYMLHLGDFWSSNTIDLYLHRRFYSLADPKNGILKKGREVFLTGCRLRTATGGSDHARLLPTEYLVILLDEDQNDDAMLLLAQFCADSFSSISLGDVNQGVSYSLRARVESITSLEVQGKYGSLQRKQINLVDEYDVSSKFLLWGEQVLLANLFSVGSTLALDRPFISSSTDSALETSEEFCLEYGTATQLYLVPFIRNEEQVSIALTQNHHKGSKLSRALDPSQGLVVSQVSLPCNSQGSIDFSNYPFRSFVVDLREKMTGISLYGIVADIKSTQEPVVSVMIQDVTGAVWARLHFARSWSLGRLGLGHTIYITGLTCSVGTRKSLELRWFENDVGSSFVNISCLPALLNSSCLHTLSCLSDLSAEPTGTRICRVWLDQIEHCHVTTRLSHTSCGYFLDDGSSEDLKCNFCQHKCNAELARSFHLKITLADESGKLFAWCTGQTAVELLQITPDEFCELPEEEQIMYPSSLEHETFKVALVNCRKKVEGLMDQDHDTIAWEITRAIKCE</sequence>
<dbReference type="PROSITE" id="PS00108">
    <property type="entry name" value="PROTEIN_KINASE_ST"/>
    <property type="match status" value="1"/>
</dbReference>
<comment type="caution">
    <text evidence="10">The sequence shown here is derived from an EMBL/GenBank/DDBJ whole genome shotgun (WGS) entry which is preliminary data.</text>
</comment>
<dbReference type="FunFam" id="3.30.200.20:FF:000039">
    <property type="entry name" value="receptor-like protein kinase FERONIA"/>
    <property type="match status" value="1"/>
</dbReference>
<feature type="domain" description="Protein kinase" evidence="9">
    <location>
        <begin position="405"/>
        <end position="643"/>
    </location>
</feature>
<dbReference type="GO" id="GO:0016020">
    <property type="term" value="C:membrane"/>
    <property type="evidence" value="ECO:0007669"/>
    <property type="project" value="UniProtKB-SubCell"/>
</dbReference>
<dbReference type="Gene3D" id="2.40.50.140">
    <property type="entry name" value="Nucleic acid-binding proteins"/>
    <property type="match status" value="1"/>
</dbReference>
<dbReference type="Gene3D" id="1.10.510.10">
    <property type="entry name" value="Transferase(Phosphotransferase) domain 1"/>
    <property type="match status" value="1"/>
</dbReference>
<dbReference type="Pfam" id="PF07714">
    <property type="entry name" value="PK_Tyr_Ser-Thr"/>
    <property type="match status" value="1"/>
</dbReference>
<dbReference type="SMART" id="SM00220">
    <property type="entry name" value="S_TKc"/>
    <property type="match status" value="1"/>
</dbReference>
<dbReference type="Pfam" id="PF17244">
    <property type="entry name" value="CDC24_OB3"/>
    <property type="match status" value="1"/>
</dbReference>
<dbReference type="InterPro" id="IPR008271">
    <property type="entry name" value="Ser/Thr_kinase_AS"/>
</dbReference>
<dbReference type="InterPro" id="IPR001245">
    <property type="entry name" value="Ser-Thr/Tyr_kinase_cat_dom"/>
</dbReference>
<dbReference type="InterPro" id="IPR011009">
    <property type="entry name" value="Kinase-like_dom_sf"/>
</dbReference>
<dbReference type="PANTHER" id="PTHR36033:SF1">
    <property type="entry name" value="NUCLEIC ACID-BINDING PROTEINS SUPERFAMILY"/>
    <property type="match status" value="1"/>
</dbReference>
<evidence type="ECO:0000256" key="7">
    <source>
        <dbReference type="SAM" id="MobiDB-lite"/>
    </source>
</evidence>
<evidence type="ECO:0000313" key="11">
    <source>
        <dbReference type="Proteomes" id="UP001152561"/>
    </source>
</evidence>
<gene>
    <name evidence="10" type="ORF">K7X08_010448</name>
</gene>
<feature type="compositionally biased region" description="Polar residues" evidence="7">
    <location>
        <begin position="298"/>
        <end position="310"/>
    </location>
</feature>
<dbReference type="GO" id="GO:0004674">
    <property type="term" value="F:protein serine/threonine kinase activity"/>
    <property type="evidence" value="ECO:0007669"/>
    <property type="project" value="UniProtKB-KW"/>
</dbReference>
<evidence type="ECO:0000256" key="8">
    <source>
        <dbReference type="SAM" id="Phobius"/>
    </source>
</evidence>
<dbReference type="InterPro" id="IPR035201">
    <property type="entry name" value="Cdc24_OB1"/>
</dbReference>
<evidence type="ECO:0000259" key="9">
    <source>
        <dbReference type="PROSITE" id="PS50011"/>
    </source>
</evidence>
<keyword evidence="2" id="KW-0723">Serine/threonine-protein kinase</keyword>
<proteinExistence type="predicted"/>
<evidence type="ECO:0000313" key="10">
    <source>
        <dbReference type="EMBL" id="KAJ8573937.1"/>
    </source>
</evidence>
<dbReference type="Pfam" id="PF17246">
    <property type="entry name" value="CDC24_OB1"/>
    <property type="match status" value="1"/>
</dbReference>
<evidence type="ECO:0000256" key="2">
    <source>
        <dbReference type="ARBA" id="ARBA00022527"/>
    </source>
</evidence>
<keyword evidence="6" id="KW-0067">ATP-binding</keyword>
<dbReference type="InterPro" id="IPR012340">
    <property type="entry name" value="NA-bd_OB-fold"/>
</dbReference>
<name>A0A9Q1RUI0_9SOLA</name>
<keyword evidence="8" id="KW-1133">Transmembrane helix</keyword>
<reference evidence="11" key="1">
    <citation type="journal article" date="2023" name="Proc. Natl. Acad. Sci. U.S.A.">
        <title>Genomic and structural basis for evolution of tropane alkaloid biosynthesis.</title>
        <authorList>
            <person name="Wanga Y.-J."/>
            <person name="Taina T."/>
            <person name="Yua J.-Y."/>
            <person name="Lia J."/>
            <person name="Xua B."/>
            <person name="Chenc J."/>
            <person name="D'Auriad J.C."/>
            <person name="Huanga J.-P."/>
            <person name="Huanga S.-X."/>
        </authorList>
    </citation>
    <scope>NUCLEOTIDE SEQUENCE [LARGE SCALE GENOMIC DNA]</scope>
    <source>
        <strain evidence="11">cv. KIB-2019</strain>
    </source>
</reference>
<dbReference type="InterPro" id="IPR035203">
    <property type="entry name" value="Cdc24_OB3"/>
</dbReference>
<keyword evidence="8" id="KW-0472">Membrane</keyword>
<accession>A0A9Q1RUI0</accession>
<keyword evidence="11" id="KW-1185">Reference proteome</keyword>
<comment type="subcellular location">
    <subcellularLocation>
        <location evidence="1">Membrane</location>
        <topology evidence="1">Single-pass membrane protein</topology>
    </subcellularLocation>
</comment>
<dbReference type="InterPro" id="IPR035200">
    <property type="entry name" value="Cdc24_OB2"/>
</dbReference>
<keyword evidence="3" id="KW-0808">Transferase</keyword>
<dbReference type="PROSITE" id="PS50011">
    <property type="entry name" value="PROTEIN_KINASE_DOM"/>
    <property type="match status" value="1"/>
</dbReference>
<evidence type="ECO:0000256" key="4">
    <source>
        <dbReference type="ARBA" id="ARBA00022741"/>
    </source>
</evidence>
<evidence type="ECO:0000256" key="6">
    <source>
        <dbReference type="ARBA" id="ARBA00022840"/>
    </source>
</evidence>
<dbReference type="Pfam" id="PF17245">
    <property type="entry name" value="CDC24_OB2"/>
    <property type="match status" value="1"/>
</dbReference>
<dbReference type="GO" id="GO:0005524">
    <property type="term" value="F:ATP binding"/>
    <property type="evidence" value="ECO:0007669"/>
    <property type="project" value="UniProtKB-KW"/>
</dbReference>
<dbReference type="SUPFAM" id="SSF56112">
    <property type="entry name" value="Protein kinase-like (PK-like)"/>
    <property type="match status" value="1"/>
</dbReference>
<dbReference type="OrthoDB" id="10265890at2759"/>
<feature type="region of interest" description="Disordered" evidence="7">
    <location>
        <begin position="290"/>
        <end position="310"/>
    </location>
</feature>
<keyword evidence="5" id="KW-0418">Kinase</keyword>
<dbReference type="FunFam" id="2.60.120.430:FF:000007">
    <property type="entry name" value="FERONIA receptor-like kinase"/>
    <property type="match status" value="1"/>
</dbReference>
<dbReference type="Pfam" id="PF12819">
    <property type="entry name" value="Malectin_like"/>
    <property type="match status" value="1"/>
</dbReference>
<evidence type="ECO:0000256" key="1">
    <source>
        <dbReference type="ARBA" id="ARBA00004167"/>
    </source>
</evidence>
<feature type="transmembrane region" description="Helical" evidence="8">
    <location>
        <begin position="316"/>
        <end position="338"/>
    </location>
</feature>
<dbReference type="InterPro" id="IPR024788">
    <property type="entry name" value="Malectin-like_Carb-bd_dom"/>
</dbReference>
<keyword evidence="4" id="KW-0547">Nucleotide-binding</keyword>
<dbReference type="EMBL" id="JAJAGQ010000001">
    <property type="protein sequence ID" value="KAJ8573937.1"/>
    <property type="molecule type" value="Genomic_DNA"/>
</dbReference>
<dbReference type="Gene3D" id="2.60.120.430">
    <property type="entry name" value="Galactose-binding lectin"/>
    <property type="match status" value="1"/>
</dbReference>
<evidence type="ECO:0000256" key="5">
    <source>
        <dbReference type="ARBA" id="ARBA00022777"/>
    </source>
</evidence>
<dbReference type="InterPro" id="IPR000719">
    <property type="entry name" value="Prot_kinase_dom"/>
</dbReference>
<dbReference type="PANTHER" id="PTHR36033">
    <property type="entry name" value="NUCLEIC ACID-BINDING PROTEINS SUPERFAMILY"/>
    <property type="match status" value="1"/>
</dbReference>